<dbReference type="RefSeq" id="WP_008949117.1">
    <property type="nucleotide sequence ID" value="NZ_AHTH01000001.1"/>
</dbReference>
<proteinExistence type="predicted"/>
<feature type="coiled-coil region" evidence="1">
    <location>
        <begin position="72"/>
        <end position="99"/>
    </location>
</feature>
<evidence type="ECO:0000256" key="1">
    <source>
        <dbReference type="SAM" id="Coils"/>
    </source>
</evidence>
<dbReference type="STRING" id="1129374.AJE_00120"/>
<dbReference type="PATRIC" id="fig|1129374.4.peg.24"/>
<name>H3Z9M3_9ALTE</name>
<dbReference type="EMBL" id="AHTH01000001">
    <property type="protein sequence ID" value="EHR42724.1"/>
    <property type="molecule type" value="Genomic_DNA"/>
</dbReference>
<sequence>MTSKASHPLLFAFAIAAFAYLLLKVALAQLAAIKEASYQAGFDSASAGHANAMSAALLTQQQQLQADFSRQLKRANSVNAAIQAEKQALAERARALEEEIDYVTTYYRSGPTAEPELLPACIFTTGFVGVYNSAIGAKPDITTTMPTASATQRTTAAADTTATINSADALQPSGVGQADILQHLTGYGGRCLAIEAQLNRLIDYLEQEQRRETDGT</sequence>
<reference evidence="2 3" key="1">
    <citation type="journal article" date="2012" name="J. Bacteriol.">
        <title>Genome Sequence of Extracellular-Protease-Producing Alishewanella jeotgali Isolated from Traditional Korean Fermented Seafood.</title>
        <authorList>
            <person name="Jung J."/>
            <person name="Chun J."/>
            <person name="Park W."/>
        </authorList>
    </citation>
    <scope>NUCLEOTIDE SEQUENCE [LARGE SCALE GENOMIC DNA]</scope>
    <source>
        <strain evidence="2 3">KCTC 22429</strain>
    </source>
</reference>
<gene>
    <name evidence="2" type="ORF">AJE_00120</name>
</gene>
<evidence type="ECO:0008006" key="4">
    <source>
        <dbReference type="Google" id="ProtNLM"/>
    </source>
</evidence>
<dbReference type="eggNOG" id="ENOG5033063">
    <property type="taxonomic scope" value="Bacteria"/>
</dbReference>
<protein>
    <recommendedName>
        <fullName evidence="4">Lysis protein</fullName>
    </recommendedName>
</protein>
<evidence type="ECO:0000313" key="3">
    <source>
        <dbReference type="Proteomes" id="UP000012046"/>
    </source>
</evidence>
<keyword evidence="1" id="KW-0175">Coiled coil</keyword>
<comment type="caution">
    <text evidence="2">The sequence shown here is derived from an EMBL/GenBank/DDBJ whole genome shotgun (WGS) entry which is preliminary data.</text>
</comment>
<dbReference type="Proteomes" id="UP000012046">
    <property type="component" value="Unassembled WGS sequence"/>
</dbReference>
<evidence type="ECO:0000313" key="2">
    <source>
        <dbReference type="EMBL" id="EHR42724.1"/>
    </source>
</evidence>
<keyword evidence="3" id="KW-1185">Reference proteome</keyword>
<organism evidence="2 3">
    <name type="scientific">Alishewanella jeotgali KCTC 22429</name>
    <dbReference type="NCBI Taxonomy" id="1129374"/>
    <lineage>
        <taxon>Bacteria</taxon>
        <taxon>Pseudomonadati</taxon>
        <taxon>Pseudomonadota</taxon>
        <taxon>Gammaproteobacteria</taxon>
        <taxon>Alteromonadales</taxon>
        <taxon>Alteromonadaceae</taxon>
        <taxon>Alishewanella</taxon>
    </lineage>
</organism>
<accession>H3Z9M3</accession>
<dbReference type="AlphaFoldDB" id="H3Z9M3"/>